<dbReference type="Proteomes" id="UP000317209">
    <property type="component" value="Unassembled WGS sequence"/>
</dbReference>
<name>A0A543BJJ9_9MICO</name>
<dbReference type="AlphaFoldDB" id="A0A543BJJ9"/>
<accession>A0A543BJJ9</accession>
<organism evidence="1 2">
    <name type="scientific">Microbacterium saperdae</name>
    <dbReference type="NCBI Taxonomy" id="69368"/>
    <lineage>
        <taxon>Bacteria</taxon>
        <taxon>Bacillati</taxon>
        <taxon>Actinomycetota</taxon>
        <taxon>Actinomycetes</taxon>
        <taxon>Micrococcales</taxon>
        <taxon>Microbacteriaceae</taxon>
        <taxon>Microbacterium</taxon>
    </lineage>
</organism>
<sequence length="144" mass="15473">MTDVWNGIAEEFLHLYPAGRRLLAVVGEDAERSRAAADLLGTALVEAGHEVERTHSEDGDERMLRADVVAPFRNGPKADRVLIVSGPAALLGPTARGMWNFTLWQLAGDEPPHSVASALVDMTDPAHPSRRTADYCALPASFGS</sequence>
<dbReference type="RefSeq" id="WP_141870986.1">
    <property type="nucleotide sequence ID" value="NZ_VFOX01000001.1"/>
</dbReference>
<gene>
    <name evidence="1" type="ORF">FB560_0592</name>
</gene>
<keyword evidence="2" id="KW-1185">Reference proteome</keyword>
<evidence type="ECO:0000313" key="2">
    <source>
        <dbReference type="Proteomes" id="UP000317209"/>
    </source>
</evidence>
<reference evidence="1 2" key="1">
    <citation type="submission" date="2019-06" db="EMBL/GenBank/DDBJ databases">
        <title>Sequencing the genomes of 1000 actinobacteria strains.</title>
        <authorList>
            <person name="Klenk H.-P."/>
        </authorList>
    </citation>
    <scope>NUCLEOTIDE SEQUENCE [LARGE SCALE GENOMIC DNA]</scope>
    <source>
        <strain evidence="1 2">DSM 20169</strain>
    </source>
</reference>
<dbReference type="OrthoDB" id="572586at2"/>
<protein>
    <submittedName>
        <fullName evidence="1">Uncharacterized protein</fullName>
    </submittedName>
</protein>
<evidence type="ECO:0000313" key="1">
    <source>
        <dbReference type="EMBL" id="TQL84998.1"/>
    </source>
</evidence>
<comment type="caution">
    <text evidence="1">The sequence shown here is derived from an EMBL/GenBank/DDBJ whole genome shotgun (WGS) entry which is preliminary data.</text>
</comment>
<dbReference type="EMBL" id="VFOX01000001">
    <property type="protein sequence ID" value="TQL84998.1"/>
    <property type="molecule type" value="Genomic_DNA"/>
</dbReference>
<proteinExistence type="predicted"/>